<evidence type="ECO:0000256" key="1">
    <source>
        <dbReference type="SAM" id="MobiDB-lite"/>
    </source>
</evidence>
<dbReference type="EMBL" id="JH993108">
    <property type="protein sequence ID" value="EKX34504.1"/>
    <property type="molecule type" value="Genomic_DNA"/>
</dbReference>
<dbReference type="PaxDb" id="55529-EKX34504"/>
<organism evidence="2">
    <name type="scientific">Guillardia theta (strain CCMP2712)</name>
    <name type="common">Cryptophyte</name>
    <dbReference type="NCBI Taxonomy" id="905079"/>
    <lineage>
        <taxon>Eukaryota</taxon>
        <taxon>Cryptophyceae</taxon>
        <taxon>Pyrenomonadales</taxon>
        <taxon>Geminigeraceae</taxon>
        <taxon>Guillardia</taxon>
    </lineage>
</organism>
<name>L1IF07_GUITC</name>
<dbReference type="RefSeq" id="XP_005821484.1">
    <property type="nucleotide sequence ID" value="XM_005821427.1"/>
</dbReference>
<dbReference type="EnsemblProtists" id="EKX34504">
    <property type="protein sequence ID" value="EKX34504"/>
    <property type="gene ID" value="GUITHDRAFT_147198"/>
</dbReference>
<accession>L1IF07</accession>
<gene>
    <name evidence="2" type="ORF">GUITHDRAFT_147198</name>
</gene>
<proteinExistence type="predicted"/>
<reference evidence="4" key="2">
    <citation type="submission" date="2012-11" db="EMBL/GenBank/DDBJ databases">
        <authorList>
            <person name="Kuo A."/>
            <person name="Curtis B.A."/>
            <person name="Tanifuji G."/>
            <person name="Burki F."/>
            <person name="Gruber A."/>
            <person name="Irimia M."/>
            <person name="Maruyama S."/>
            <person name="Arias M.C."/>
            <person name="Ball S.G."/>
            <person name="Gile G.H."/>
            <person name="Hirakawa Y."/>
            <person name="Hopkins J.F."/>
            <person name="Rensing S.A."/>
            <person name="Schmutz J."/>
            <person name="Symeonidi A."/>
            <person name="Elias M."/>
            <person name="Eveleigh R.J."/>
            <person name="Herman E.K."/>
            <person name="Klute M.J."/>
            <person name="Nakayama T."/>
            <person name="Obornik M."/>
            <person name="Reyes-Prieto A."/>
            <person name="Armbrust E.V."/>
            <person name="Aves S.J."/>
            <person name="Beiko R.G."/>
            <person name="Coutinho P."/>
            <person name="Dacks J.B."/>
            <person name="Durnford D.G."/>
            <person name="Fast N.M."/>
            <person name="Green B.R."/>
            <person name="Grisdale C."/>
            <person name="Hempe F."/>
            <person name="Henrissat B."/>
            <person name="Hoppner M.P."/>
            <person name="Ishida K.-I."/>
            <person name="Kim E."/>
            <person name="Koreny L."/>
            <person name="Kroth P.G."/>
            <person name="Liu Y."/>
            <person name="Malik S.-B."/>
            <person name="Maier U.G."/>
            <person name="McRose D."/>
            <person name="Mock T."/>
            <person name="Neilson J.A."/>
            <person name="Onodera N.T."/>
            <person name="Poole A.M."/>
            <person name="Pritham E.J."/>
            <person name="Richards T.A."/>
            <person name="Rocap G."/>
            <person name="Roy S.W."/>
            <person name="Sarai C."/>
            <person name="Schaack S."/>
            <person name="Shirato S."/>
            <person name="Slamovits C.H."/>
            <person name="Spencer D.F."/>
            <person name="Suzuki S."/>
            <person name="Worden A.Z."/>
            <person name="Zauner S."/>
            <person name="Barry K."/>
            <person name="Bell C."/>
            <person name="Bharti A.K."/>
            <person name="Crow J.A."/>
            <person name="Grimwood J."/>
            <person name="Kramer R."/>
            <person name="Lindquist E."/>
            <person name="Lucas S."/>
            <person name="Salamov A."/>
            <person name="McFadden G.I."/>
            <person name="Lane C.E."/>
            <person name="Keeling P.J."/>
            <person name="Gray M.W."/>
            <person name="Grigoriev I.V."/>
            <person name="Archibald J.M."/>
        </authorList>
    </citation>
    <scope>NUCLEOTIDE SEQUENCE</scope>
    <source>
        <strain evidence="4">CCMP2712</strain>
    </source>
</reference>
<keyword evidence="4" id="KW-1185">Reference proteome</keyword>
<evidence type="ECO:0000313" key="3">
    <source>
        <dbReference type="EnsemblProtists" id="EKX34504"/>
    </source>
</evidence>
<sequence>MGSGRGCRDSLAGEAGKVDGEREESDEGVQVGDGGALLGGDRYWTIGEDEGAGSWEGLELEDGREHWEVGSDLEILLTEKEGGEEAAMSIVVGQQGDQGDQQQEEVVEEMVETLWCLQVGTAL</sequence>
<dbReference type="GeneID" id="17291243"/>
<evidence type="ECO:0000313" key="2">
    <source>
        <dbReference type="EMBL" id="EKX34504.1"/>
    </source>
</evidence>
<dbReference type="Proteomes" id="UP000011087">
    <property type="component" value="Unassembled WGS sequence"/>
</dbReference>
<evidence type="ECO:0000313" key="4">
    <source>
        <dbReference type="Proteomes" id="UP000011087"/>
    </source>
</evidence>
<dbReference type="KEGG" id="gtt:GUITHDRAFT_147198"/>
<feature type="region of interest" description="Disordered" evidence="1">
    <location>
        <begin position="1"/>
        <end position="37"/>
    </location>
</feature>
<dbReference type="AlphaFoldDB" id="L1IF07"/>
<dbReference type="HOGENOM" id="CLU_2019619_0_0_1"/>
<reference evidence="2 4" key="1">
    <citation type="journal article" date="2012" name="Nature">
        <title>Algal genomes reveal evolutionary mosaicism and the fate of nucleomorphs.</title>
        <authorList>
            <consortium name="DOE Joint Genome Institute"/>
            <person name="Curtis B.A."/>
            <person name="Tanifuji G."/>
            <person name="Burki F."/>
            <person name="Gruber A."/>
            <person name="Irimia M."/>
            <person name="Maruyama S."/>
            <person name="Arias M.C."/>
            <person name="Ball S.G."/>
            <person name="Gile G.H."/>
            <person name="Hirakawa Y."/>
            <person name="Hopkins J.F."/>
            <person name="Kuo A."/>
            <person name="Rensing S.A."/>
            <person name="Schmutz J."/>
            <person name="Symeonidi A."/>
            <person name="Elias M."/>
            <person name="Eveleigh R.J."/>
            <person name="Herman E.K."/>
            <person name="Klute M.J."/>
            <person name="Nakayama T."/>
            <person name="Obornik M."/>
            <person name="Reyes-Prieto A."/>
            <person name="Armbrust E.V."/>
            <person name="Aves S.J."/>
            <person name="Beiko R.G."/>
            <person name="Coutinho P."/>
            <person name="Dacks J.B."/>
            <person name="Durnford D.G."/>
            <person name="Fast N.M."/>
            <person name="Green B.R."/>
            <person name="Grisdale C.J."/>
            <person name="Hempel F."/>
            <person name="Henrissat B."/>
            <person name="Hoppner M.P."/>
            <person name="Ishida K."/>
            <person name="Kim E."/>
            <person name="Koreny L."/>
            <person name="Kroth P.G."/>
            <person name="Liu Y."/>
            <person name="Malik S.B."/>
            <person name="Maier U.G."/>
            <person name="McRose D."/>
            <person name="Mock T."/>
            <person name="Neilson J.A."/>
            <person name="Onodera N.T."/>
            <person name="Poole A.M."/>
            <person name="Pritham E.J."/>
            <person name="Richards T.A."/>
            <person name="Rocap G."/>
            <person name="Roy S.W."/>
            <person name="Sarai C."/>
            <person name="Schaack S."/>
            <person name="Shirato S."/>
            <person name="Slamovits C.H."/>
            <person name="Spencer D.F."/>
            <person name="Suzuki S."/>
            <person name="Worden A.Z."/>
            <person name="Zauner S."/>
            <person name="Barry K."/>
            <person name="Bell C."/>
            <person name="Bharti A.K."/>
            <person name="Crow J.A."/>
            <person name="Grimwood J."/>
            <person name="Kramer R."/>
            <person name="Lindquist E."/>
            <person name="Lucas S."/>
            <person name="Salamov A."/>
            <person name="McFadden G.I."/>
            <person name="Lane C.E."/>
            <person name="Keeling P.J."/>
            <person name="Gray M.W."/>
            <person name="Grigoriev I.V."/>
            <person name="Archibald J.M."/>
        </authorList>
    </citation>
    <scope>NUCLEOTIDE SEQUENCE</scope>
    <source>
        <strain evidence="2 4">CCMP2712</strain>
    </source>
</reference>
<reference evidence="3" key="3">
    <citation type="submission" date="2016-03" db="UniProtKB">
        <authorList>
            <consortium name="EnsemblProtists"/>
        </authorList>
    </citation>
    <scope>IDENTIFICATION</scope>
</reference>
<protein>
    <submittedName>
        <fullName evidence="2 3">Uncharacterized protein</fullName>
    </submittedName>
</protein>